<dbReference type="EMBL" id="LR797401">
    <property type="protein sequence ID" value="CAB4214342.1"/>
    <property type="molecule type" value="Genomic_DNA"/>
</dbReference>
<reference evidence="2" key="1">
    <citation type="submission" date="2020-05" db="EMBL/GenBank/DDBJ databases">
        <authorList>
            <person name="Chiriac C."/>
            <person name="Salcher M."/>
            <person name="Ghai R."/>
            <person name="Kavagutti S V."/>
        </authorList>
    </citation>
    <scope>NUCLEOTIDE SEQUENCE</scope>
</reference>
<gene>
    <name evidence="2" type="ORF">UFOVP1095_41</name>
    <name evidence="3" type="ORF">UFOVP1452_41</name>
    <name evidence="4" type="ORF">UFOVP1540_18</name>
    <name evidence="1" type="ORF">UFOVP918_41</name>
</gene>
<organism evidence="2">
    <name type="scientific">uncultured Caudovirales phage</name>
    <dbReference type="NCBI Taxonomy" id="2100421"/>
    <lineage>
        <taxon>Viruses</taxon>
        <taxon>Duplodnaviria</taxon>
        <taxon>Heunggongvirae</taxon>
        <taxon>Uroviricota</taxon>
        <taxon>Caudoviricetes</taxon>
        <taxon>Peduoviridae</taxon>
        <taxon>Maltschvirus</taxon>
        <taxon>Maltschvirus maltsch</taxon>
    </lineage>
</organism>
<proteinExistence type="predicted"/>
<accession>A0A6J5QTI4</accession>
<dbReference type="EMBL" id="LR797032">
    <property type="protein sequence ID" value="CAB4182824.1"/>
    <property type="molecule type" value="Genomic_DNA"/>
</dbReference>
<sequence length="300" mass="33041">MSMTMLQIMQQAVGEMGSGAVPTYVAGNTQQDTVQQLYLLNGLGQSLSRDFIWQGMTKQYIVTVSFTTLVGSTTINSTTLTVSSTSTIDNTYGVSGAGINQACYVNSIDSPTTLTLSQPATATSSAQTYTFTKVKYAMPTDYDRQIDRTHWDKTKHWEMLGPETAQQWEWLISGYISTGPRIRYRIFGNFFQIWPFVASAETIGFEYISTAWATSAAGVGLSNFAADTDTCQFPNRLMVAGLKHRYFQVKGFGDVFREEYERELQIAFSNDAGSQTLSFAPRVSGILITQANIPDSGYGG</sequence>
<evidence type="ECO:0000313" key="2">
    <source>
        <dbReference type="EMBL" id="CAB4182824.1"/>
    </source>
</evidence>
<evidence type="ECO:0000313" key="3">
    <source>
        <dbReference type="EMBL" id="CAB4214342.1"/>
    </source>
</evidence>
<protein>
    <submittedName>
        <fullName evidence="2">Uncharacterized protein</fullName>
    </submittedName>
</protein>
<dbReference type="EMBL" id="LR796867">
    <property type="protein sequence ID" value="CAB4171428.1"/>
    <property type="molecule type" value="Genomic_DNA"/>
</dbReference>
<evidence type="ECO:0000313" key="1">
    <source>
        <dbReference type="EMBL" id="CAB4171428.1"/>
    </source>
</evidence>
<evidence type="ECO:0000313" key="4">
    <source>
        <dbReference type="EMBL" id="CAB5228337.1"/>
    </source>
</evidence>
<dbReference type="EMBL" id="LR798384">
    <property type="protein sequence ID" value="CAB5228337.1"/>
    <property type="molecule type" value="Genomic_DNA"/>
</dbReference>
<name>A0A6J5QTI4_9CAUD</name>